<keyword evidence="3" id="KW-0063">Aspartyl esterase</keyword>
<dbReference type="OrthoDB" id="9804686at2"/>
<organism evidence="6 7">
    <name type="scientific">Flavobacterium hydrophilum</name>
    <dbReference type="NCBI Taxonomy" id="2211445"/>
    <lineage>
        <taxon>Bacteria</taxon>
        <taxon>Pseudomonadati</taxon>
        <taxon>Bacteroidota</taxon>
        <taxon>Flavobacteriia</taxon>
        <taxon>Flavobacteriales</taxon>
        <taxon>Flavobacteriaceae</taxon>
        <taxon>Flavobacterium</taxon>
    </lineage>
</organism>
<evidence type="ECO:0000256" key="2">
    <source>
        <dbReference type="ARBA" id="ARBA00022801"/>
    </source>
</evidence>
<evidence type="ECO:0000259" key="5">
    <source>
        <dbReference type="Pfam" id="PF01095"/>
    </source>
</evidence>
<dbReference type="PANTHER" id="PTHR31321">
    <property type="entry name" value="ACYL-COA THIOESTER HYDROLASE YBHC-RELATED"/>
    <property type="match status" value="1"/>
</dbReference>
<dbReference type="InterPro" id="IPR000070">
    <property type="entry name" value="Pectinesterase_cat"/>
</dbReference>
<evidence type="ECO:0000313" key="6">
    <source>
        <dbReference type="EMBL" id="PXY46422.1"/>
    </source>
</evidence>
<dbReference type="GO" id="GO:0030599">
    <property type="term" value="F:pectinesterase activity"/>
    <property type="evidence" value="ECO:0007669"/>
    <property type="project" value="InterPro"/>
</dbReference>
<keyword evidence="4" id="KW-0732">Signal</keyword>
<dbReference type="Gene3D" id="2.160.20.10">
    <property type="entry name" value="Single-stranded right-handed beta-helix, Pectin lyase-like"/>
    <property type="match status" value="1"/>
</dbReference>
<dbReference type="GO" id="GO:0042545">
    <property type="term" value="P:cell wall modification"/>
    <property type="evidence" value="ECO:0007669"/>
    <property type="project" value="InterPro"/>
</dbReference>
<dbReference type="SUPFAM" id="SSF51126">
    <property type="entry name" value="Pectin lyase-like"/>
    <property type="match status" value="1"/>
</dbReference>
<evidence type="ECO:0000256" key="1">
    <source>
        <dbReference type="ARBA" id="ARBA00008891"/>
    </source>
</evidence>
<dbReference type="PANTHER" id="PTHR31321:SF57">
    <property type="entry name" value="PECTINESTERASE 53-RELATED"/>
    <property type="match status" value="1"/>
</dbReference>
<evidence type="ECO:0000256" key="4">
    <source>
        <dbReference type="SAM" id="SignalP"/>
    </source>
</evidence>
<keyword evidence="2" id="KW-0378">Hydrolase</keyword>
<dbReference type="AlphaFoldDB" id="A0A2V4C713"/>
<feature type="chain" id="PRO_5015875721" evidence="4">
    <location>
        <begin position="22"/>
        <end position="346"/>
    </location>
</feature>
<proteinExistence type="inferred from homology"/>
<protein>
    <submittedName>
        <fullName evidence="6">Pectin esterase</fullName>
    </submittedName>
</protein>
<dbReference type="Pfam" id="PF01095">
    <property type="entry name" value="Pectinesterase"/>
    <property type="match status" value="1"/>
</dbReference>
<feature type="domain" description="Pectinesterase catalytic" evidence="5">
    <location>
        <begin position="38"/>
        <end position="323"/>
    </location>
</feature>
<accession>A0A2V4C713</accession>
<dbReference type="RefSeq" id="WP_110345430.1">
    <property type="nucleotide sequence ID" value="NZ_QJHL01000001.1"/>
</dbReference>
<evidence type="ECO:0000256" key="3">
    <source>
        <dbReference type="ARBA" id="ARBA00023085"/>
    </source>
</evidence>
<comment type="caution">
    <text evidence="6">The sequence shown here is derived from an EMBL/GenBank/DDBJ whole genome shotgun (WGS) entry which is preliminary data.</text>
</comment>
<dbReference type="InterPro" id="IPR011050">
    <property type="entry name" value="Pectin_lyase_fold/virulence"/>
</dbReference>
<name>A0A2V4C713_9FLAO</name>
<dbReference type="EMBL" id="QJHL01000001">
    <property type="protein sequence ID" value="PXY46422.1"/>
    <property type="molecule type" value="Genomic_DNA"/>
</dbReference>
<keyword evidence="7" id="KW-1185">Reference proteome</keyword>
<dbReference type="InterPro" id="IPR012334">
    <property type="entry name" value="Pectin_lyas_fold"/>
</dbReference>
<dbReference type="Proteomes" id="UP000247681">
    <property type="component" value="Unassembled WGS sequence"/>
</dbReference>
<dbReference type="GO" id="GO:0009279">
    <property type="term" value="C:cell outer membrane"/>
    <property type="evidence" value="ECO:0007669"/>
    <property type="project" value="TreeGrafter"/>
</dbReference>
<feature type="signal peptide" evidence="4">
    <location>
        <begin position="1"/>
        <end position="21"/>
    </location>
</feature>
<reference evidence="6 7" key="1">
    <citation type="submission" date="2018-05" db="EMBL/GenBank/DDBJ databases">
        <title>Flavobacterium sp. strain IMCC34758, incomplete genome.</title>
        <authorList>
            <person name="Joung Y."/>
        </authorList>
    </citation>
    <scope>NUCLEOTIDE SEQUENCE [LARGE SCALE GENOMIC DNA]</scope>
    <source>
        <strain evidence="6 7">IMCC34758</strain>
    </source>
</reference>
<comment type="similarity">
    <text evidence="1">Belongs to the pectinesterase family.</text>
</comment>
<gene>
    <name evidence="6" type="ORF">DMB68_04380</name>
</gene>
<evidence type="ECO:0000313" key="7">
    <source>
        <dbReference type="Proteomes" id="UP000247681"/>
    </source>
</evidence>
<sequence length="346" mass="38327">MKLISVFILCVSMFSYTNSEAQNKKLSKNNDKGKIKYDIVVAHDGSGDYVTVQEAFDAVPKSSSKRTVIFVKNGTYKQVITLETDKNNVTLIGEDVNKVILTYDNYANRINPETNKNYGTSGSSSCFIKGSDFYAKNITFENASGPVGQALAIHIVGDKAVFSNCKFLGFQDTLYGGDARQYFRDCYLEGSTDFIFGSSTAFFDNCILHTKGGSAITAASTKEKVKYGYVFNNCKITGTGAGITTLGRPWRPFASVIFLNTVMSDAIKPAGWNNWGKTENEQTARYAEYNSTGTGAYPNERVKWMKSLTTDQVKEYSVENVLKSTCAEQAVVDNWNPKKIINLYKK</sequence>